<comment type="similarity">
    <text evidence="1 4">Belongs to the universal ribosomal protein uS2 family.</text>
</comment>
<dbReference type="InterPro" id="IPR005706">
    <property type="entry name" value="Ribosomal_uS2_bac/mit/plastid"/>
</dbReference>
<dbReference type="RefSeq" id="XP_003954752.1">
    <property type="nucleotide sequence ID" value="XM_003954703.1"/>
</dbReference>
<evidence type="ECO:0000256" key="3">
    <source>
        <dbReference type="ARBA" id="ARBA00023274"/>
    </source>
</evidence>
<dbReference type="InterPro" id="IPR023591">
    <property type="entry name" value="Ribosomal_uS2_flav_dom_sf"/>
</dbReference>
<evidence type="ECO:0000313" key="6">
    <source>
        <dbReference type="Proteomes" id="UP000005220"/>
    </source>
</evidence>
<dbReference type="STRING" id="1071382.H2AML7"/>
<dbReference type="GO" id="GO:0006412">
    <property type="term" value="P:translation"/>
    <property type="evidence" value="ECO:0007669"/>
    <property type="project" value="InterPro"/>
</dbReference>
<gene>
    <name evidence="5" type="primary">KAFR0A01790</name>
    <name evidence="5" type="ORF">KAFR_0A01790</name>
</gene>
<dbReference type="FunCoup" id="H2AML7">
    <property type="interactions" value="838"/>
</dbReference>
<dbReference type="GeneID" id="13886333"/>
<dbReference type="PROSITE" id="PS00962">
    <property type="entry name" value="RIBOSOMAL_S2_1"/>
    <property type="match status" value="1"/>
</dbReference>
<dbReference type="CDD" id="cd01425">
    <property type="entry name" value="RPS2"/>
    <property type="match status" value="1"/>
</dbReference>
<proteinExistence type="inferred from homology"/>
<dbReference type="FunFam" id="3.40.50.10490:FF:000055">
    <property type="entry name" value="Mitochondrial ribosomal protein"/>
    <property type="match status" value="1"/>
</dbReference>
<sequence>MQKYIRLHRSSLLQLRQCFVRSQYTSTKTESKLGQDSHEQYDPESNLLRQKQFNQNITKQLRSFMRLSGDNFTKFDAILKNPLTAKEKLLDEKLSEFLEEFSNTTAYEHVQYSTSYSTPLTSDRTGAAIDKFPFLETSSSDKSYTPQELFLRQLNHSKHMARLGATLRSLYFPQRDISNPLSLDRITIKKLMESNVHLGQSVSLLRPSNQQYIYGEYKGIHIIDLNKTLTHLKRASSVIEKISEKGGIILYIGTKPNQKVALERAAKRSNGYYVASRWIPGTLTNSTEISSVWGRHEVDAADLPTGRQLKADEKSKIVKPDLLVILNPNDNRIALYEAMKSRIPTIGIIDTDSESSLVTYPIPGNDDSFRSVNLILGVLSRAAERGLTRRLRQNNRVNIESTT</sequence>
<dbReference type="OrthoDB" id="2320368at2759"/>
<dbReference type="eggNOG" id="KOG0832">
    <property type="taxonomic scope" value="Eukaryota"/>
</dbReference>
<dbReference type="InterPro" id="IPR001865">
    <property type="entry name" value="Ribosomal_uS2"/>
</dbReference>
<protein>
    <recommendedName>
        <fullName evidence="7">Ribosomal protein S2</fullName>
    </recommendedName>
</protein>
<dbReference type="Pfam" id="PF00318">
    <property type="entry name" value="Ribosomal_S2"/>
    <property type="match status" value="1"/>
</dbReference>
<dbReference type="Gene3D" id="3.40.50.10490">
    <property type="entry name" value="Glucose-6-phosphate isomerase like protein, domain 1"/>
    <property type="match status" value="1"/>
</dbReference>
<reference evidence="5 6" key="1">
    <citation type="journal article" date="2011" name="Proc. Natl. Acad. Sci. U.S.A.">
        <title>Evolutionary erosion of yeast sex chromosomes by mating-type switching accidents.</title>
        <authorList>
            <person name="Gordon J.L."/>
            <person name="Armisen D."/>
            <person name="Proux-Wera E."/>
            <person name="Oheigeartaigh S.S."/>
            <person name="Byrne K.P."/>
            <person name="Wolfe K.H."/>
        </authorList>
    </citation>
    <scope>NUCLEOTIDE SEQUENCE [LARGE SCALE GENOMIC DNA]</scope>
    <source>
        <strain evidence="6">ATCC 22294 / BCRC 22015 / CBS 2517 / CECT 1963 / NBRC 1671 / NRRL Y-8276</strain>
    </source>
</reference>
<dbReference type="NCBIfam" id="TIGR01011">
    <property type="entry name" value="rpsB_bact"/>
    <property type="match status" value="1"/>
</dbReference>
<evidence type="ECO:0008006" key="7">
    <source>
        <dbReference type="Google" id="ProtNLM"/>
    </source>
</evidence>
<dbReference type="AlphaFoldDB" id="H2AML7"/>
<organism evidence="5 6">
    <name type="scientific">Kazachstania africana (strain ATCC 22294 / BCRC 22015 / CBS 2517 / CECT 1963 / NBRC 1671 / NRRL Y-8276)</name>
    <name type="common">Yeast</name>
    <name type="synonym">Kluyveromyces africanus</name>
    <dbReference type="NCBI Taxonomy" id="1071382"/>
    <lineage>
        <taxon>Eukaryota</taxon>
        <taxon>Fungi</taxon>
        <taxon>Dikarya</taxon>
        <taxon>Ascomycota</taxon>
        <taxon>Saccharomycotina</taxon>
        <taxon>Saccharomycetes</taxon>
        <taxon>Saccharomycetales</taxon>
        <taxon>Saccharomycetaceae</taxon>
        <taxon>Kazachstania</taxon>
    </lineage>
</organism>
<evidence type="ECO:0000256" key="4">
    <source>
        <dbReference type="RuleBase" id="RU003631"/>
    </source>
</evidence>
<dbReference type="HOGENOM" id="CLU_040318_4_3_1"/>
<dbReference type="EMBL" id="HE650821">
    <property type="protein sequence ID" value="CCF55617.1"/>
    <property type="molecule type" value="Genomic_DNA"/>
</dbReference>
<dbReference type="Proteomes" id="UP000005220">
    <property type="component" value="Chromosome 1"/>
</dbReference>
<dbReference type="KEGG" id="kaf:KAFR_0A01790"/>
<dbReference type="SUPFAM" id="SSF52313">
    <property type="entry name" value="Ribosomal protein S2"/>
    <property type="match status" value="1"/>
</dbReference>
<dbReference type="GO" id="GO:0005763">
    <property type="term" value="C:mitochondrial small ribosomal subunit"/>
    <property type="evidence" value="ECO:0007669"/>
    <property type="project" value="EnsemblFungi"/>
</dbReference>
<keyword evidence="2 4" id="KW-0689">Ribosomal protein</keyword>
<dbReference type="PANTHER" id="PTHR12534">
    <property type="entry name" value="30S RIBOSOMAL PROTEIN S2 PROKARYOTIC AND ORGANELLAR"/>
    <property type="match status" value="1"/>
</dbReference>
<dbReference type="HAMAP" id="MF_00291_B">
    <property type="entry name" value="Ribosomal_uS2_B"/>
    <property type="match status" value="1"/>
</dbReference>
<keyword evidence="6" id="KW-1185">Reference proteome</keyword>
<evidence type="ECO:0000256" key="1">
    <source>
        <dbReference type="ARBA" id="ARBA00006242"/>
    </source>
</evidence>
<dbReference type="PANTHER" id="PTHR12534:SF0">
    <property type="entry name" value="SMALL RIBOSOMAL SUBUNIT PROTEIN US2M"/>
    <property type="match status" value="1"/>
</dbReference>
<name>H2AML7_KAZAF</name>
<dbReference type="InParanoid" id="H2AML7"/>
<accession>H2AML7</accession>
<dbReference type="PRINTS" id="PR00395">
    <property type="entry name" value="RIBOSOMALS2"/>
</dbReference>
<dbReference type="GO" id="GO:0003735">
    <property type="term" value="F:structural constituent of ribosome"/>
    <property type="evidence" value="ECO:0007669"/>
    <property type="project" value="EnsemblFungi"/>
</dbReference>
<dbReference type="PROSITE" id="PS00963">
    <property type="entry name" value="RIBOSOMAL_S2_2"/>
    <property type="match status" value="1"/>
</dbReference>
<evidence type="ECO:0000313" key="5">
    <source>
        <dbReference type="EMBL" id="CCF55617.1"/>
    </source>
</evidence>
<keyword evidence="3 4" id="KW-0687">Ribonucleoprotein</keyword>
<evidence type="ECO:0000256" key="2">
    <source>
        <dbReference type="ARBA" id="ARBA00022980"/>
    </source>
</evidence>
<dbReference type="InterPro" id="IPR018130">
    <property type="entry name" value="Ribosomal_uS2_CS"/>
</dbReference>